<dbReference type="RefSeq" id="WP_380965711.1">
    <property type="nucleotide sequence ID" value="NZ_JBHTCO010000011.1"/>
</dbReference>
<dbReference type="Pfam" id="PF01614">
    <property type="entry name" value="IclR_C"/>
    <property type="match status" value="1"/>
</dbReference>
<comment type="caution">
    <text evidence="6">The sequence shown here is derived from an EMBL/GenBank/DDBJ whole genome shotgun (WGS) entry which is preliminary data.</text>
</comment>
<gene>
    <name evidence="6" type="ORF">ACFQRG_09760</name>
</gene>
<feature type="domain" description="IclR-ED" evidence="5">
    <location>
        <begin position="75"/>
        <end position="247"/>
    </location>
</feature>
<evidence type="ECO:0000313" key="6">
    <source>
        <dbReference type="EMBL" id="MFC7393249.1"/>
    </source>
</evidence>
<evidence type="ECO:0000259" key="5">
    <source>
        <dbReference type="PROSITE" id="PS51078"/>
    </source>
</evidence>
<dbReference type="PANTHER" id="PTHR30136">
    <property type="entry name" value="HELIX-TURN-HELIX TRANSCRIPTIONAL REGULATOR, ICLR FAMILY"/>
    <property type="match status" value="1"/>
</dbReference>
<dbReference type="InterPro" id="IPR050707">
    <property type="entry name" value="HTH_MetabolicPath_Reg"/>
</dbReference>
<dbReference type="SUPFAM" id="SSF55781">
    <property type="entry name" value="GAF domain-like"/>
    <property type="match status" value="1"/>
</dbReference>
<evidence type="ECO:0000256" key="1">
    <source>
        <dbReference type="ARBA" id="ARBA00023015"/>
    </source>
</evidence>
<keyword evidence="3" id="KW-0804">Transcription</keyword>
<proteinExistence type="predicted"/>
<organism evidence="6 7">
    <name type="scientific">Scopulibacillus cellulosilyticus</name>
    <dbReference type="NCBI Taxonomy" id="2665665"/>
    <lineage>
        <taxon>Bacteria</taxon>
        <taxon>Bacillati</taxon>
        <taxon>Bacillota</taxon>
        <taxon>Bacilli</taxon>
        <taxon>Bacillales</taxon>
        <taxon>Sporolactobacillaceae</taxon>
        <taxon>Scopulibacillus</taxon>
    </lineage>
</organism>
<dbReference type="Pfam" id="PF09339">
    <property type="entry name" value="HTH_IclR"/>
    <property type="match status" value="1"/>
</dbReference>
<dbReference type="PANTHER" id="PTHR30136:SF24">
    <property type="entry name" value="HTH-TYPE TRANSCRIPTIONAL REPRESSOR ALLR"/>
    <property type="match status" value="1"/>
</dbReference>
<dbReference type="InterPro" id="IPR014757">
    <property type="entry name" value="Tscrpt_reg_IclR_C"/>
</dbReference>
<dbReference type="InterPro" id="IPR029016">
    <property type="entry name" value="GAF-like_dom_sf"/>
</dbReference>
<dbReference type="PROSITE" id="PS51077">
    <property type="entry name" value="HTH_ICLR"/>
    <property type="match status" value="1"/>
</dbReference>
<dbReference type="InterPro" id="IPR005471">
    <property type="entry name" value="Tscrpt_reg_IclR_N"/>
</dbReference>
<reference evidence="7" key="1">
    <citation type="journal article" date="2019" name="Int. J. Syst. Evol. Microbiol.">
        <title>The Global Catalogue of Microorganisms (GCM) 10K type strain sequencing project: providing services to taxonomists for standard genome sequencing and annotation.</title>
        <authorList>
            <consortium name="The Broad Institute Genomics Platform"/>
            <consortium name="The Broad Institute Genome Sequencing Center for Infectious Disease"/>
            <person name="Wu L."/>
            <person name="Ma J."/>
        </authorList>
    </citation>
    <scope>NUCLEOTIDE SEQUENCE [LARGE SCALE GENOMIC DNA]</scope>
    <source>
        <strain evidence="7">CGMCC 1.16305</strain>
    </source>
</reference>
<dbReference type="InterPro" id="IPR036390">
    <property type="entry name" value="WH_DNA-bd_sf"/>
</dbReference>
<accession>A0ABW2PVS4</accession>
<sequence>MSTKEEKGGQGLRTVQRALDILNCFDEEQSELSLTEFSNKLGLAKSTTTRLLSTLEQNDFIEKDHSTLKYKLGKKIYYLGFLAGQSIELKNIAKPIMEELRNETKETVNLHILEGYQRVCLEQYKGLSSISHFVKIGKKYPLSFGSGGKAILAFQNENFIKKVLESENNIKVFDELNQIQSDFSCYSIDEEEIGSSAVSAPIFDVHGTVKASLSIAGPTIRFTQEKINEYRKLVKSSAFTISSKMGYIKQQ</sequence>
<protein>
    <submittedName>
        <fullName evidence="6">IclR family transcriptional regulator</fullName>
    </submittedName>
</protein>
<feature type="domain" description="HTH iclR-type" evidence="4">
    <location>
        <begin position="12"/>
        <end position="74"/>
    </location>
</feature>
<dbReference type="InterPro" id="IPR036388">
    <property type="entry name" value="WH-like_DNA-bd_sf"/>
</dbReference>
<dbReference type="SMART" id="SM00346">
    <property type="entry name" value="HTH_ICLR"/>
    <property type="match status" value="1"/>
</dbReference>
<keyword evidence="1" id="KW-0805">Transcription regulation</keyword>
<evidence type="ECO:0000259" key="4">
    <source>
        <dbReference type="PROSITE" id="PS51077"/>
    </source>
</evidence>
<keyword evidence="7" id="KW-1185">Reference proteome</keyword>
<evidence type="ECO:0000256" key="3">
    <source>
        <dbReference type="ARBA" id="ARBA00023163"/>
    </source>
</evidence>
<dbReference type="Gene3D" id="1.10.10.10">
    <property type="entry name" value="Winged helix-like DNA-binding domain superfamily/Winged helix DNA-binding domain"/>
    <property type="match status" value="1"/>
</dbReference>
<dbReference type="EMBL" id="JBHTCO010000011">
    <property type="protein sequence ID" value="MFC7393249.1"/>
    <property type="molecule type" value="Genomic_DNA"/>
</dbReference>
<keyword evidence="2" id="KW-0238">DNA-binding</keyword>
<dbReference type="PROSITE" id="PS51078">
    <property type="entry name" value="ICLR_ED"/>
    <property type="match status" value="1"/>
</dbReference>
<dbReference type="Gene3D" id="3.30.450.40">
    <property type="match status" value="1"/>
</dbReference>
<evidence type="ECO:0000256" key="2">
    <source>
        <dbReference type="ARBA" id="ARBA00023125"/>
    </source>
</evidence>
<name>A0ABW2PVS4_9BACL</name>
<dbReference type="Proteomes" id="UP001596505">
    <property type="component" value="Unassembled WGS sequence"/>
</dbReference>
<dbReference type="SUPFAM" id="SSF46785">
    <property type="entry name" value="Winged helix' DNA-binding domain"/>
    <property type="match status" value="1"/>
</dbReference>
<evidence type="ECO:0000313" key="7">
    <source>
        <dbReference type="Proteomes" id="UP001596505"/>
    </source>
</evidence>